<evidence type="ECO:0000256" key="1">
    <source>
        <dbReference type="ARBA" id="ARBA00023002"/>
    </source>
</evidence>
<dbReference type="InterPro" id="IPR041694">
    <property type="entry name" value="ADH_N_2"/>
</dbReference>
<dbReference type="InterPro" id="IPR045010">
    <property type="entry name" value="MDR_fam"/>
</dbReference>
<dbReference type="Pfam" id="PF16884">
    <property type="entry name" value="ADH_N_2"/>
    <property type="match status" value="1"/>
</dbReference>
<dbReference type="Pfam" id="PF00107">
    <property type="entry name" value="ADH_zinc_N"/>
    <property type="match status" value="1"/>
</dbReference>
<gene>
    <name evidence="3" type="ORF">P4826_04820</name>
</gene>
<dbReference type="Gene3D" id="3.40.50.720">
    <property type="entry name" value="NAD(P)-binding Rossmann-like Domain"/>
    <property type="match status" value="1"/>
</dbReference>
<keyword evidence="4" id="KW-1185">Reference proteome</keyword>
<sequence length="338" mass="35649">MPRNQQILLDNRPQGEATAGNFRLVASDTPALQDGQVLVRHHYLSLDPYMRGRMNEGKSYAACQSLGQVMIGGTVGEVAESRHPAWAVGDAVVGMGGWQEYSVVDGNAPGLLRKVDTSHVPLSYYLGAVGMPGVTAWYGLVQIIDPKPGETLVVSAASGAVGSAFGALAKARGCRVVGIAGGPDKCHYVTDELGFDACIDHRAHGDLKSMAAALKEACPDGIDGHFENVGGHILDAVLLRANAFARVALCGMIAGYDGQPLPLHNPALILINRMKIEGFIVSEQMQVWPQALAELGALVASGRLRPRESIAQGLAAAPEAFLGLLKGKNFGKQLVKLI</sequence>
<dbReference type="InterPro" id="IPR013149">
    <property type="entry name" value="ADH-like_C"/>
</dbReference>
<dbReference type="SMART" id="SM00829">
    <property type="entry name" value="PKS_ER"/>
    <property type="match status" value="1"/>
</dbReference>
<dbReference type="PANTHER" id="PTHR43205">
    <property type="entry name" value="PROSTAGLANDIN REDUCTASE"/>
    <property type="match status" value="1"/>
</dbReference>
<keyword evidence="1" id="KW-0560">Oxidoreductase</keyword>
<dbReference type="RefSeq" id="WP_317702772.1">
    <property type="nucleotide sequence ID" value="NZ_CP136921.1"/>
</dbReference>
<protein>
    <submittedName>
        <fullName evidence="3">NADP-dependent oxidoreductase</fullName>
    </submittedName>
</protein>
<feature type="domain" description="Enoyl reductase (ER)" evidence="2">
    <location>
        <begin position="17"/>
        <end position="335"/>
    </location>
</feature>
<evidence type="ECO:0000313" key="3">
    <source>
        <dbReference type="EMBL" id="WOO33405.1"/>
    </source>
</evidence>
<dbReference type="Proteomes" id="UP001303211">
    <property type="component" value="Chromosome"/>
</dbReference>
<name>A0ABZ0J590_9BURK</name>
<dbReference type="CDD" id="cd05288">
    <property type="entry name" value="PGDH"/>
    <property type="match status" value="1"/>
</dbReference>
<accession>A0ABZ0J590</accession>
<dbReference type="SUPFAM" id="SSF51735">
    <property type="entry name" value="NAD(P)-binding Rossmann-fold domains"/>
    <property type="match status" value="1"/>
</dbReference>
<reference evidence="3 4" key="1">
    <citation type="submission" date="2023-03" db="EMBL/GenBank/DDBJ databases">
        <title>Diaphorobacter basophil sp. nov., isolated from a sewage-treatment plant.</title>
        <authorList>
            <person name="Yang K."/>
        </authorList>
    </citation>
    <scope>NUCLEOTIDE SEQUENCE [LARGE SCALE GENOMIC DNA]</scope>
    <source>
        <strain evidence="3 4">Y-1</strain>
    </source>
</reference>
<dbReference type="PANTHER" id="PTHR43205:SF7">
    <property type="entry name" value="PROSTAGLANDIN REDUCTASE 1"/>
    <property type="match status" value="1"/>
</dbReference>
<dbReference type="SUPFAM" id="SSF50129">
    <property type="entry name" value="GroES-like"/>
    <property type="match status" value="1"/>
</dbReference>
<dbReference type="EMBL" id="CP136921">
    <property type="protein sequence ID" value="WOO33405.1"/>
    <property type="molecule type" value="Genomic_DNA"/>
</dbReference>
<dbReference type="InterPro" id="IPR036291">
    <property type="entry name" value="NAD(P)-bd_dom_sf"/>
</dbReference>
<organism evidence="3 4">
    <name type="scientific">Diaphorobacter limosus</name>
    <dbReference type="NCBI Taxonomy" id="3036128"/>
    <lineage>
        <taxon>Bacteria</taxon>
        <taxon>Pseudomonadati</taxon>
        <taxon>Pseudomonadota</taxon>
        <taxon>Betaproteobacteria</taxon>
        <taxon>Burkholderiales</taxon>
        <taxon>Comamonadaceae</taxon>
        <taxon>Diaphorobacter</taxon>
    </lineage>
</organism>
<dbReference type="Gene3D" id="3.90.180.10">
    <property type="entry name" value="Medium-chain alcohol dehydrogenases, catalytic domain"/>
    <property type="match status" value="1"/>
</dbReference>
<evidence type="ECO:0000313" key="4">
    <source>
        <dbReference type="Proteomes" id="UP001303211"/>
    </source>
</evidence>
<dbReference type="InterPro" id="IPR011032">
    <property type="entry name" value="GroES-like_sf"/>
</dbReference>
<evidence type="ECO:0000259" key="2">
    <source>
        <dbReference type="SMART" id="SM00829"/>
    </source>
</evidence>
<proteinExistence type="predicted"/>
<dbReference type="InterPro" id="IPR020843">
    <property type="entry name" value="ER"/>
</dbReference>